<protein>
    <submittedName>
        <fullName evidence="2">Uncharacterized protein</fullName>
    </submittedName>
</protein>
<evidence type="ECO:0000313" key="2">
    <source>
        <dbReference type="EMBL" id="KAK4421709.1"/>
    </source>
</evidence>
<reference evidence="2" key="2">
    <citation type="journal article" date="2024" name="Plant">
        <title>Genomic evolution and insights into agronomic trait innovations of Sesamum species.</title>
        <authorList>
            <person name="Miao H."/>
            <person name="Wang L."/>
            <person name="Qu L."/>
            <person name="Liu H."/>
            <person name="Sun Y."/>
            <person name="Le M."/>
            <person name="Wang Q."/>
            <person name="Wei S."/>
            <person name="Zheng Y."/>
            <person name="Lin W."/>
            <person name="Duan Y."/>
            <person name="Cao H."/>
            <person name="Xiong S."/>
            <person name="Wang X."/>
            <person name="Wei L."/>
            <person name="Li C."/>
            <person name="Ma Q."/>
            <person name="Ju M."/>
            <person name="Zhao R."/>
            <person name="Li G."/>
            <person name="Mu C."/>
            <person name="Tian Q."/>
            <person name="Mei H."/>
            <person name="Zhang T."/>
            <person name="Gao T."/>
            <person name="Zhang H."/>
        </authorList>
    </citation>
    <scope>NUCLEOTIDE SEQUENCE</scope>
    <source>
        <strain evidence="2">3651</strain>
    </source>
</reference>
<feature type="region of interest" description="Disordered" evidence="1">
    <location>
        <begin position="1"/>
        <end position="36"/>
    </location>
</feature>
<gene>
    <name evidence="2" type="ORF">Salat_2121500</name>
</gene>
<evidence type="ECO:0000313" key="3">
    <source>
        <dbReference type="Proteomes" id="UP001293254"/>
    </source>
</evidence>
<dbReference type="AlphaFoldDB" id="A0AAE1Y1W8"/>
<name>A0AAE1Y1W8_9LAMI</name>
<sequence>MPSLETIVESEERIEAEGANQHGEGSKSLATEGDDTNPICTICVFVSDTNEVVAAAIANTLDQVTDTPLPAQALDDDNKYEKLFVALQNMWLRHPEFRIVVEGCWS</sequence>
<evidence type="ECO:0000256" key="1">
    <source>
        <dbReference type="SAM" id="MobiDB-lite"/>
    </source>
</evidence>
<proteinExistence type="predicted"/>
<accession>A0AAE1Y1W8</accession>
<keyword evidence="3" id="KW-1185">Reference proteome</keyword>
<dbReference type="Proteomes" id="UP001293254">
    <property type="component" value="Unassembled WGS sequence"/>
</dbReference>
<comment type="caution">
    <text evidence="2">The sequence shown here is derived from an EMBL/GenBank/DDBJ whole genome shotgun (WGS) entry which is preliminary data.</text>
</comment>
<dbReference type="EMBL" id="JACGWO010000008">
    <property type="protein sequence ID" value="KAK4421709.1"/>
    <property type="molecule type" value="Genomic_DNA"/>
</dbReference>
<reference evidence="2" key="1">
    <citation type="submission" date="2020-06" db="EMBL/GenBank/DDBJ databases">
        <authorList>
            <person name="Li T."/>
            <person name="Hu X."/>
            <person name="Zhang T."/>
            <person name="Song X."/>
            <person name="Zhang H."/>
            <person name="Dai N."/>
            <person name="Sheng W."/>
            <person name="Hou X."/>
            <person name="Wei L."/>
        </authorList>
    </citation>
    <scope>NUCLEOTIDE SEQUENCE</scope>
    <source>
        <strain evidence="2">3651</strain>
        <tissue evidence="2">Leaf</tissue>
    </source>
</reference>
<organism evidence="2 3">
    <name type="scientific">Sesamum alatum</name>
    <dbReference type="NCBI Taxonomy" id="300844"/>
    <lineage>
        <taxon>Eukaryota</taxon>
        <taxon>Viridiplantae</taxon>
        <taxon>Streptophyta</taxon>
        <taxon>Embryophyta</taxon>
        <taxon>Tracheophyta</taxon>
        <taxon>Spermatophyta</taxon>
        <taxon>Magnoliopsida</taxon>
        <taxon>eudicotyledons</taxon>
        <taxon>Gunneridae</taxon>
        <taxon>Pentapetalae</taxon>
        <taxon>asterids</taxon>
        <taxon>lamiids</taxon>
        <taxon>Lamiales</taxon>
        <taxon>Pedaliaceae</taxon>
        <taxon>Sesamum</taxon>
    </lineage>
</organism>